<keyword evidence="3" id="KW-1185">Reference proteome</keyword>
<feature type="region of interest" description="Disordered" evidence="1">
    <location>
        <begin position="50"/>
        <end position="75"/>
    </location>
</feature>
<sequence>MATPDVLSGVNGWGRDMDVLRRCIGGGQASAGPGRGGSMPLGKDQIWRRETLRTGEPVPTTAPDVLSRTGQQAPSTDTVPITVLVVMPTSVPEGYAVPQRVFAETRSGERIRNRRR</sequence>
<dbReference type="Proteomes" id="UP000605670">
    <property type="component" value="Unassembled WGS sequence"/>
</dbReference>
<evidence type="ECO:0000313" key="3">
    <source>
        <dbReference type="Proteomes" id="UP000605670"/>
    </source>
</evidence>
<gene>
    <name evidence="2" type="ORF">GCM10011366_00470</name>
</gene>
<evidence type="ECO:0000313" key="2">
    <source>
        <dbReference type="EMBL" id="GGF36749.1"/>
    </source>
</evidence>
<evidence type="ECO:0000256" key="1">
    <source>
        <dbReference type="SAM" id="MobiDB-lite"/>
    </source>
</evidence>
<dbReference type="AlphaFoldDB" id="A0A917BDS5"/>
<reference evidence="2" key="1">
    <citation type="journal article" date="2014" name="Int. J. Syst. Evol. Microbiol.">
        <title>Complete genome sequence of Corynebacterium casei LMG S-19264T (=DSM 44701T), isolated from a smear-ripened cheese.</title>
        <authorList>
            <consortium name="US DOE Joint Genome Institute (JGI-PGF)"/>
            <person name="Walter F."/>
            <person name="Albersmeier A."/>
            <person name="Kalinowski J."/>
            <person name="Ruckert C."/>
        </authorList>
    </citation>
    <scope>NUCLEOTIDE SEQUENCE</scope>
    <source>
        <strain evidence="2">CGMCC 1.12160</strain>
    </source>
</reference>
<comment type="caution">
    <text evidence="2">The sequence shown here is derived from an EMBL/GenBank/DDBJ whole genome shotgun (WGS) entry which is preliminary data.</text>
</comment>
<name>A0A917BDS5_9MICO</name>
<dbReference type="EMBL" id="BMEM01000001">
    <property type="protein sequence ID" value="GGF36749.1"/>
    <property type="molecule type" value="Genomic_DNA"/>
</dbReference>
<accession>A0A917BDS5</accession>
<proteinExistence type="predicted"/>
<organism evidence="2 3">
    <name type="scientific">Ornithinimicrobium tianjinense</name>
    <dbReference type="NCBI Taxonomy" id="1195761"/>
    <lineage>
        <taxon>Bacteria</taxon>
        <taxon>Bacillati</taxon>
        <taxon>Actinomycetota</taxon>
        <taxon>Actinomycetes</taxon>
        <taxon>Micrococcales</taxon>
        <taxon>Ornithinimicrobiaceae</taxon>
        <taxon>Ornithinimicrobium</taxon>
    </lineage>
</organism>
<protein>
    <submittedName>
        <fullName evidence="2">Uncharacterized protein</fullName>
    </submittedName>
</protein>
<reference evidence="2" key="2">
    <citation type="submission" date="2020-09" db="EMBL/GenBank/DDBJ databases">
        <authorList>
            <person name="Sun Q."/>
            <person name="Zhou Y."/>
        </authorList>
    </citation>
    <scope>NUCLEOTIDE SEQUENCE</scope>
    <source>
        <strain evidence="2">CGMCC 1.12160</strain>
    </source>
</reference>